<dbReference type="EMBL" id="JRRC01525388">
    <property type="protein sequence ID" value="KHG09096.1"/>
    <property type="molecule type" value="Genomic_DNA"/>
</dbReference>
<accession>A0A0B0NDG0</accession>
<gene>
    <name evidence="1" type="ORF">F383_14542</name>
</gene>
<keyword evidence="2" id="KW-1185">Reference proteome</keyword>
<comment type="caution">
    <text evidence="1">The sequence shown here is derived from an EMBL/GenBank/DDBJ whole genome shotgun (WGS) entry which is preliminary data.</text>
</comment>
<name>A0A0B0NDG0_GOSAR</name>
<dbReference type="Proteomes" id="UP000032142">
    <property type="component" value="Unassembled WGS sequence"/>
</dbReference>
<dbReference type="PROSITE" id="PS51257">
    <property type="entry name" value="PROKAR_LIPOPROTEIN"/>
    <property type="match status" value="1"/>
</dbReference>
<evidence type="ECO:0000313" key="1">
    <source>
        <dbReference type="EMBL" id="KHG09096.1"/>
    </source>
</evidence>
<protein>
    <submittedName>
        <fullName evidence="1">Uncharacterized protein</fullName>
    </submittedName>
</protein>
<proteinExistence type="predicted"/>
<organism evidence="1 2">
    <name type="scientific">Gossypium arboreum</name>
    <name type="common">Tree cotton</name>
    <name type="synonym">Gossypium nanking</name>
    <dbReference type="NCBI Taxonomy" id="29729"/>
    <lineage>
        <taxon>Eukaryota</taxon>
        <taxon>Viridiplantae</taxon>
        <taxon>Streptophyta</taxon>
        <taxon>Embryophyta</taxon>
        <taxon>Tracheophyta</taxon>
        <taxon>Spermatophyta</taxon>
        <taxon>Magnoliopsida</taxon>
        <taxon>eudicotyledons</taxon>
        <taxon>Gunneridae</taxon>
        <taxon>Pentapetalae</taxon>
        <taxon>rosids</taxon>
        <taxon>malvids</taxon>
        <taxon>Malvales</taxon>
        <taxon>Malvaceae</taxon>
        <taxon>Malvoideae</taxon>
        <taxon>Gossypium</taxon>
    </lineage>
</organism>
<sequence>MKLKENTCLNYMILSCMDPIAKE</sequence>
<reference evidence="2" key="1">
    <citation type="submission" date="2014-09" db="EMBL/GenBank/DDBJ databases">
        <authorList>
            <person name="Mudge J."/>
            <person name="Ramaraj T."/>
            <person name="Lindquist I.E."/>
            <person name="Bharti A.K."/>
            <person name="Sundararajan A."/>
            <person name="Cameron C.T."/>
            <person name="Woodward J.E."/>
            <person name="May G.D."/>
            <person name="Brubaker C."/>
            <person name="Broadhvest J."/>
            <person name="Wilkins T.A."/>
        </authorList>
    </citation>
    <scope>NUCLEOTIDE SEQUENCE</scope>
    <source>
        <strain evidence="2">cv. AKA8401</strain>
    </source>
</reference>
<evidence type="ECO:0000313" key="2">
    <source>
        <dbReference type="Proteomes" id="UP000032142"/>
    </source>
</evidence>
<dbReference type="AlphaFoldDB" id="A0A0B0NDG0"/>